<keyword evidence="3" id="KW-1185">Reference proteome</keyword>
<dbReference type="Gramene" id="PGSC0003DMT400097220">
    <property type="protein sequence ID" value="PGSC0003DMT400097220"/>
    <property type="gene ID" value="PGSC0003DMG400046791"/>
</dbReference>
<dbReference type="EnsemblPlants" id="PGSC0003DMT400097220">
    <property type="protein sequence ID" value="PGSC0003DMT400097220"/>
    <property type="gene ID" value="PGSC0003DMG400046791"/>
</dbReference>
<protein>
    <recommendedName>
        <fullName evidence="4">Integrase core domain containing protein</fullName>
    </recommendedName>
</protein>
<dbReference type="Proteomes" id="UP000011115">
    <property type="component" value="Unassembled WGS sequence"/>
</dbReference>
<evidence type="ECO:0000256" key="1">
    <source>
        <dbReference type="SAM" id="MobiDB-lite"/>
    </source>
</evidence>
<evidence type="ECO:0008006" key="4">
    <source>
        <dbReference type="Google" id="ProtNLM"/>
    </source>
</evidence>
<organism evidence="2 3">
    <name type="scientific">Solanum tuberosum</name>
    <name type="common">Potato</name>
    <dbReference type="NCBI Taxonomy" id="4113"/>
    <lineage>
        <taxon>Eukaryota</taxon>
        <taxon>Viridiplantae</taxon>
        <taxon>Streptophyta</taxon>
        <taxon>Embryophyta</taxon>
        <taxon>Tracheophyta</taxon>
        <taxon>Spermatophyta</taxon>
        <taxon>Magnoliopsida</taxon>
        <taxon>eudicotyledons</taxon>
        <taxon>Gunneridae</taxon>
        <taxon>Pentapetalae</taxon>
        <taxon>asterids</taxon>
        <taxon>lamiids</taxon>
        <taxon>Solanales</taxon>
        <taxon>Solanaceae</taxon>
        <taxon>Solanoideae</taxon>
        <taxon>Solaneae</taxon>
        <taxon>Solanum</taxon>
    </lineage>
</organism>
<dbReference type="AlphaFoldDB" id="M1E055"/>
<reference evidence="3" key="1">
    <citation type="journal article" date="2011" name="Nature">
        <title>Genome sequence and analysis of the tuber crop potato.</title>
        <authorList>
            <consortium name="The Potato Genome Sequencing Consortium"/>
        </authorList>
    </citation>
    <scope>NUCLEOTIDE SEQUENCE [LARGE SCALE GENOMIC DNA]</scope>
    <source>
        <strain evidence="3">cv. DM1-3 516 R44</strain>
    </source>
</reference>
<name>M1E055_SOLTU</name>
<accession>M1E055</accession>
<dbReference type="HOGENOM" id="CLU_073464_0_0_1"/>
<dbReference type="InParanoid" id="M1E055"/>
<feature type="region of interest" description="Disordered" evidence="1">
    <location>
        <begin position="77"/>
        <end position="163"/>
    </location>
</feature>
<evidence type="ECO:0000313" key="2">
    <source>
        <dbReference type="EnsemblPlants" id="PGSC0003DMT400097220"/>
    </source>
</evidence>
<dbReference type="PaxDb" id="4113-PGSC0003DMT400097220"/>
<proteinExistence type="predicted"/>
<sequence>MNLRSWVETRHVRSFDELDQARQTTRRFADVPYLAFNFMLYLKLDSVTFGEKLEVTEGTRQLAKNLLDRHYMTRPKVVGRNMPPRKKAKGITMNEDATASRGKTTKLPTTGGKGKGKGKAPVSSEVSSDSDGIYATHLTTSESEGEHQEPQIVAFDDDEMIAA</sequence>
<reference evidence="2" key="2">
    <citation type="submission" date="2015-06" db="UniProtKB">
        <authorList>
            <consortium name="EnsemblPlants"/>
        </authorList>
    </citation>
    <scope>IDENTIFICATION</scope>
    <source>
        <strain evidence="2">DM1-3 516 R44</strain>
    </source>
</reference>
<evidence type="ECO:0000313" key="3">
    <source>
        <dbReference type="Proteomes" id="UP000011115"/>
    </source>
</evidence>